<dbReference type="Proteomes" id="UP000215483">
    <property type="component" value="Unassembled WGS sequence"/>
</dbReference>
<name>A0A233SJ22_STRDA</name>
<proteinExistence type="predicted"/>
<reference evidence="1 2" key="1">
    <citation type="submission" date="2016-07" db="EMBL/GenBank/DDBJ databases">
        <title>Draft genome of Streptomyces diastatochromogenes.</title>
        <authorList>
            <person name="Podduturi R."/>
            <person name="Lukassen M.B."/>
            <person name="Clausen N."/>
            <person name="Nielsen J.L."/>
            <person name="Jorgensen N.O."/>
        </authorList>
    </citation>
    <scope>NUCLEOTIDE SEQUENCE [LARGE SCALE GENOMIC DNA]</scope>
    <source>
        <strain evidence="1 2">DSM 40608</strain>
    </source>
</reference>
<organism evidence="1 2">
    <name type="scientific">Streptomyces diastatochromogenes</name>
    <dbReference type="NCBI Taxonomy" id="42236"/>
    <lineage>
        <taxon>Bacteria</taxon>
        <taxon>Bacillati</taxon>
        <taxon>Actinomycetota</taxon>
        <taxon>Actinomycetes</taxon>
        <taxon>Kitasatosporales</taxon>
        <taxon>Streptomycetaceae</taxon>
        <taxon>Streptomyces</taxon>
    </lineage>
</organism>
<comment type="caution">
    <text evidence="1">The sequence shown here is derived from an EMBL/GenBank/DDBJ whole genome shotgun (WGS) entry which is preliminary data.</text>
</comment>
<protein>
    <submittedName>
        <fullName evidence="1">Uncharacterized protein</fullName>
    </submittedName>
</protein>
<sequence length="82" mass="8898">MNESEQRLILDALDLATARVGALVRLPLDDSRYSGALESAQKALDEAGQARADLSGRLMQRLMDIADLDVIDTRSDPESADP</sequence>
<gene>
    <name evidence="1" type="ORF">BEK98_15980</name>
</gene>
<evidence type="ECO:0000313" key="2">
    <source>
        <dbReference type="Proteomes" id="UP000215483"/>
    </source>
</evidence>
<accession>A0A233SJ22</accession>
<dbReference type="EMBL" id="MCGQ01000013">
    <property type="protein sequence ID" value="OXY95638.1"/>
    <property type="molecule type" value="Genomic_DNA"/>
</dbReference>
<dbReference type="AlphaFoldDB" id="A0A233SJ22"/>
<evidence type="ECO:0000313" key="1">
    <source>
        <dbReference type="EMBL" id="OXY95638.1"/>
    </source>
</evidence>
<keyword evidence="2" id="KW-1185">Reference proteome</keyword>